<dbReference type="Gene3D" id="1.10.486.10">
    <property type="entry name" value="PCRA, domain 4"/>
    <property type="match status" value="1"/>
</dbReference>
<feature type="active site" description="For nuclease activity" evidence="15">
    <location>
        <position position="1083"/>
    </location>
</feature>
<keyword evidence="9 15" id="KW-0460">Magnesium</keyword>
<dbReference type="Gene3D" id="3.90.320.10">
    <property type="match status" value="1"/>
</dbReference>
<dbReference type="InterPro" id="IPR027417">
    <property type="entry name" value="P-loop_NTPase"/>
</dbReference>
<comment type="domain">
    <text evidence="15">The N-terminal DNA-binding domain is a ssDNA-dependent ATPase and has ATP-dependent 3'-5' helicase function. This domain interacts with RecC.</text>
</comment>
<keyword evidence="7 15" id="KW-0269">Exonuclease</keyword>
<proteinExistence type="inferred from homology"/>
<gene>
    <name evidence="15" type="primary">recB</name>
    <name evidence="19" type="ORF">DHV72_11950</name>
</gene>
<dbReference type="PROSITE" id="PS51198">
    <property type="entry name" value="UVRD_HELICASE_ATP_BIND"/>
    <property type="match status" value="1"/>
</dbReference>
<dbReference type="InterPro" id="IPR014017">
    <property type="entry name" value="DNA_helicase_UvrD-like_C"/>
</dbReference>
<evidence type="ECO:0000256" key="10">
    <source>
        <dbReference type="ARBA" id="ARBA00023125"/>
    </source>
</evidence>
<comment type="catalytic activity">
    <reaction evidence="15">
        <text>Exonucleolytic cleavage (in the presence of ATP) in either 5'- to 3'- or 3'- to 5'-direction to yield 5'-phosphooligonucleotides.</text>
        <dbReference type="EC" id="3.1.11.5"/>
    </reaction>
</comment>
<dbReference type="SUPFAM" id="SSF52980">
    <property type="entry name" value="Restriction endonuclease-like"/>
    <property type="match status" value="1"/>
</dbReference>
<dbReference type="RefSeq" id="WP_278431279.1">
    <property type="nucleotide sequence ID" value="NZ_DPSM01000017.1"/>
</dbReference>
<dbReference type="InterPro" id="IPR011604">
    <property type="entry name" value="PDDEXK-like_dom_sf"/>
</dbReference>
<dbReference type="GO" id="GO:0000724">
    <property type="term" value="P:double-strand break repair via homologous recombination"/>
    <property type="evidence" value="ECO:0007669"/>
    <property type="project" value="UniProtKB-UniRule"/>
</dbReference>
<evidence type="ECO:0000259" key="18">
    <source>
        <dbReference type="PROSITE" id="PS51217"/>
    </source>
</evidence>
<feature type="binding site" evidence="16">
    <location>
        <begin position="24"/>
        <end position="31"/>
    </location>
    <ligand>
        <name>ATP</name>
        <dbReference type="ChEBI" id="CHEBI:30616"/>
    </ligand>
</feature>
<comment type="similarity">
    <text evidence="15">Belongs to the helicase family. UvrD subfamily.</text>
</comment>
<evidence type="ECO:0000256" key="8">
    <source>
        <dbReference type="ARBA" id="ARBA00022840"/>
    </source>
</evidence>
<dbReference type="NCBIfam" id="NF008128">
    <property type="entry name" value="PRK10876.1"/>
    <property type="match status" value="1"/>
</dbReference>
<keyword evidence="12 15" id="KW-0413">Isomerase</keyword>
<dbReference type="InterPro" id="IPR000212">
    <property type="entry name" value="DNA_helicase_UvrD/REP"/>
</dbReference>
<comment type="caution">
    <text evidence="19">The sequence shown here is derived from an EMBL/GenBank/DDBJ whole genome shotgun (WGS) entry which is preliminary data.</text>
</comment>
<dbReference type="GO" id="GO:0003677">
    <property type="term" value="F:DNA binding"/>
    <property type="evidence" value="ECO:0007669"/>
    <property type="project" value="UniProtKB-UniRule"/>
</dbReference>
<keyword evidence="11 15" id="KW-0234">DNA repair</keyword>
<accession>A0A9C7QU81</accession>
<dbReference type="FunFam" id="3.90.320.10:FF:000003">
    <property type="entry name" value="RecBCD enzyme subunit RecB"/>
    <property type="match status" value="1"/>
</dbReference>
<evidence type="ECO:0000256" key="11">
    <source>
        <dbReference type="ARBA" id="ARBA00023204"/>
    </source>
</evidence>
<dbReference type="GO" id="GO:0005524">
    <property type="term" value="F:ATP binding"/>
    <property type="evidence" value="ECO:0007669"/>
    <property type="project" value="UniProtKB-UniRule"/>
</dbReference>
<keyword evidence="4 15" id="KW-0227">DNA damage</keyword>
<evidence type="ECO:0000256" key="13">
    <source>
        <dbReference type="ARBA" id="ARBA00034617"/>
    </source>
</evidence>
<dbReference type="GO" id="GO:0008854">
    <property type="term" value="F:exodeoxyribonuclease V activity"/>
    <property type="evidence" value="ECO:0007669"/>
    <property type="project" value="UniProtKB-EC"/>
</dbReference>
<dbReference type="GO" id="GO:0009338">
    <property type="term" value="C:exodeoxyribonuclease V complex"/>
    <property type="evidence" value="ECO:0007669"/>
    <property type="project" value="TreeGrafter"/>
</dbReference>
<evidence type="ECO:0000256" key="3">
    <source>
        <dbReference type="ARBA" id="ARBA00022741"/>
    </source>
</evidence>
<dbReference type="HAMAP" id="MF_01485">
    <property type="entry name" value="RecB"/>
    <property type="match status" value="1"/>
</dbReference>
<keyword evidence="6 15" id="KW-0347">Helicase</keyword>
<dbReference type="GO" id="GO:0000287">
    <property type="term" value="F:magnesium ion binding"/>
    <property type="evidence" value="ECO:0007669"/>
    <property type="project" value="UniProtKB-UniRule"/>
</dbReference>
<dbReference type="NCBIfam" id="TIGR00609">
    <property type="entry name" value="recB"/>
    <property type="match status" value="1"/>
</dbReference>
<keyword evidence="1 15" id="KW-0540">Nuclease</keyword>
<comment type="subunit">
    <text evidence="15">Heterotrimer of RecB, RecC and RecD. All subunits contribute to DNA-binding. Interacts with RecA.</text>
</comment>
<name>A0A9C7QU81_9GAMM</name>
<dbReference type="SUPFAM" id="SSF52540">
    <property type="entry name" value="P-loop containing nucleoside triphosphate hydrolases"/>
    <property type="match status" value="1"/>
</dbReference>
<evidence type="ECO:0000256" key="4">
    <source>
        <dbReference type="ARBA" id="ARBA00022763"/>
    </source>
</evidence>
<evidence type="ECO:0000313" key="19">
    <source>
        <dbReference type="EMBL" id="HCK00725.1"/>
    </source>
</evidence>
<dbReference type="PANTHER" id="PTHR11070:SF23">
    <property type="entry name" value="RECBCD ENZYME SUBUNIT RECB"/>
    <property type="match status" value="1"/>
</dbReference>
<keyword evidence="2 15" id="KW-0479">Metal-binding</keyword>
<dbReference type="AlphaFoldDB" id="A0A9C7QU81"/>
<dbReference type="Pfam" id="PF13361">
    <property type="entry name" value="UvrD_C"/>
    <property type="match status" value="1"/>
</dbReference>
<dbReference type="Pfam" id="PF00580">
    <property type="entry name" value="UvrD-helicase"/>
    <property type="match status" value="1"/>
</dbReference>
<feature type="binding site" evidence="15">
    <location>
        <position position="1070"/>
    </location>
    <ligand>
        <name>Mg(2+)</name>
        <dbReference type="ChEBI" id="CHEBI:18420"/>
    </ligand>
</feature>
<feature type="domain" description="UvrD-like helicase C-terminal" evidence="18">
    <location>
        <begin position="483"/>
        <end position="749"/>
    </location>
</feature>
<dbReference type="GO" id="GO:0005829">
    <property type="term" value="C:cytosol"/>
    <property type="evidence" value="ECO:0007669"/>
    <property type="project" value="TreeGrafter"/>
</dbReference>
<dbReference type="EC" id="3.1.11.5" evidence="15"/>
<dbReference type="Gene3D" id="3.40.50.300">
    <property type="entry name" value="P-loop containing nucleotide triphosphate hydrolases"/>
    <property type="match status" value="2"/>
</dbReference>
<evidence type="ECO:0000256" key="12">
    <source>
        <dbReference type="ARBA" id="ARBA00023235"/>
    </source>
</evidence>
<evidence type="ECO:0000256" key="14">
    <source>
        <dbReference type="ARBA" id="ARBA00048988"/>
    </source>
</evidence>
<evidence type="ECO:0000259" key="17">
    <source>
        <dbReference type="PROSITE" id="PS51198"/>
    </source>
</evidence>
<evidence type="ECO:0000256" key="15">
    <source>
        <dbReference type="HAMAP-Rule" id="MF_01485"/>
    </source>
</evidence>
<dbReference type="Proteomes" id="UP000262210">
    <property type="component" value="Unassembled WGS sequence"/>
</dbReference>
<dbReference type="PANTHER" id="PTHR11070">
    <property type="entry name" value="UVRD / RECB / PCRA DNA HELICASE FAMILY MEMBER"/>
    <property type="match status" value="1"/>
</dbReference>
<dbReference type="EC" id="5.6.2.4" evidence="15"/>
<comment type="catalytic activity">
    <reaction evidence="13 15">
        <text>Couples ATP hydrolysis with the unwinding of duplex DNA by translocating in the 3'-5' direction.</text>
        <dbReference type="EC" id="5.6.2.4"/>
    </reaction>
</comment>
<dbReference type="Gene3D" id="1.10.3170.10">
    <property type="entry name" value="Recbcd, chain B, domain 2"/>
    <property type="match status" value="1"/>
</dbReference>
<feature type="domain" description="UvrD-like helicase ATP-binding" evidence="17">
    <location>
        <begin position="3"/>
        <end position="453"/>
    </location>
</feature>
<keyword evidence="10 15" id="KW-0238">DNA-binding</keyword>
<protein>
    <recommendedName>
        <fullName evidence="15">RecBCD enzyme subunit RecB</fullName>
        <ecNumber evidence="15">3.1.11.5</ecNumber>
        <ecNumber evidence="15">5.6.2.4</ecNumber>
    </recommendedName>
    <alternativeName>
        <fullName evidence="15">DNA 3'-5' helicase subunit RecB</fullName>
    </alternativeName>
    <alternativeName>
        <fullName evidence="15">Exonuclease V subunit RecB</fullName>
        <shortName evidence="15">ExoV subunit RecB</shortName>
    </alternativeName>
    <alternativeName>
        <fullName evidence="15">Helicase/nuclease RecBCD subunit RecB</fullName>
    </alternativeName>
</protein>
<dbReference type="EMBL" id="DPSM01000017">
    <property type="protein sequence ID" value="HCK00725.1"/>
    <property type="molecule type" value="Genomic_DNA"/>
</dbReference>
<evidence type="ECO:0000256" key="16">
    <source>
        <dbReference type="PROSITE-ProRule" id="PRU00560"/>
    </source>
</evidence>
<evidence type="ECO:0000256" key="9">
    <source>
        <dbReference type="ARBA" id="ARBA00022842"/>
    </source>
</evidence>
<dbReference type="PROSITE" id="PS51217">
    <property type="entry name" value="UVRD_HELICASE_CTER"/>
    <property type="match status" value="1"/>
</dbReference>
<comment type="function">
    <text evidence="15">A helicase/nuclease that prepares dsDNA breaks (DSB) for recombinational DNA repair. Binds to DSBs and unwinds DNA via a highly rapid and processive ATP-dependent bidirectional helicase activity. Unwinds dsDNA until it encounters a Chi (crossover hotspot instigator) sequence from the 3' direction. Cuts ssDNA a few nucleotides 3' to the Chi site. The properties and activities of the enzyme are changed at Chi. The Chi-altered holoenzyme produces a long 3'-ssDNA overhang and facilitates RecA-binding to the ssDNA for homologous DNA recombination and repair. Holoenzyme degrades any linearized DNA that is unable to undergo homologous recombination. In the holoenzyme this subunit contributes ATPase, 3'-5' helicase, exonuclease activity and loads RecA onto ssDNA.</text>
</comment>
<comment type="miscellaneous">
    <text evidence="15">In the RecBCD complex, RecB has a slow 3'-5' helicase, an exonuclease activity and loads RecA onto ssDNA, RecD has a fast 5'-3' helicase activity, while RecC stimulates the ATPase and processivity of the RecB helicase and contributes to recognition of the Chi site.</text>
</comment>
<comment type="domain">
    <text evidence="15">The C-terminal domain has nuclease activity and interacts with RecD. It interacts with RecA, facilitating its loading onto ssDNA.</text>
</comment>
<dbReference type="InterPro" id="IPR011335">
    <property type="entry name" value="Restrct_endonuc-II-like"/>
</dbReference>
<feature type="binding site" evidence="15">
    <location>
        <position position="1083"/>
    </location>
    <ligand>
        <name>Mg(2+)</name>
        <dbReference type="ChEBI" id="CHEBI:18420"/>
    </ligand>
</feature>
<sequence>MTETAPQRLDPLTLPLFGERLIEASAGTGKTFTIGALYLRLLLGLGQAAAFPRPLTVEEILVVTFTEAATEELRGRIRNNIHGLRIACVRGKGAKCDNPLFVSLMEEIENLPDAAAQLLAAERQMDEAAIYTIHGFCQRMLTHNAFESGILFEQTLVQDELPLRRQACADFWRRHCYPLPIGVARAVSQEWSGPEALLADLSGYLHGEAPMLRRPPKDDETVLVRHEQIVARIDAIKAQWLAVAGELEALISQSGVDKRSYSSKHLPNWLHKVGEWVVLETQDYQLPKELDKFRQSVLLEKTKKGEPPRHALFVAIDELFDEPLTLRDLIMARALSEIRQSIQQEKRQRAELGFDDLLSRLDSALCSEGGDRLAQAIRQRYPVAMIDEFQDTDPQQYRIFQKLYVGRPECGLLLIGDPKQAIYAFRGADIFTYMRARSEVSAHYTLETNWRSSPAMVNSVNHLFAQVEKPFLFGQIPFIEVAAAEKNRGLAFELQNQLQPAMQFWLQPGEGVGVSEYQQLMARLCATQIRDWLSAGQNQQAWLLNGDKRRAVQASDITVLVRSRNEAALVRDALSALAIPSVYLSNRDSVFDTPEAKDLLWLLQAVLAPEQERTLRSAMATGLMGLDAPELDGLNQDERAWDMLVDEFDEYRTHWLRRGVLPMLREVMKRRHLAENLLASFGGERRLTDVMHLGELLQEASAQLDSEHALVRWLAQQIAQPNRQSDNQQLRLESDRHLVQVITIHKSKGLEFDLVWLPFVGNFRQQQQVLYHDRQSFQALLDLNANEESIEWAEEERLAEDLRLLYVALTRSVYHCSIGIAPLIQGTRKKQGDTDLHRSALGYLVQAGQTGDADYLQQCLQRLVGAGIALSPVNTLDEEPWQPQSPALTELAVKHFSRQVQDFWRVTSYTGLQQHGAGLMQDLLPRLDVDAAGELAQDSEPALTPHTFPRGAGPGTFLHSLFETIDFTQPLDEAWLLDQLQQQGFAEHWQPVLLAWMQVLLNTPLNDAGVALSSLAPQHKQAELQFYLPIEQLLQARELDKLVKRYDPLSARCPELDFQQVQGMLKGFIDLVFCWQGKYYLLDYKSNWLGEDSSAYTQPAMEQAMAEHRYDLQYQLYTLALHRYLRHRLPDYDYQRHFGGVIYLFLRGVDAQHPGNGIFACRPEAKLVEGMDLLFRGETIAAEDAS</sequence>
<comment type="cofactor">
    <cofactor evidence="15">
        <name>Mg(2+)</name>
        <dbReference type="ChEBI" id="CHEBI:18420"/>
    </cofactor>
    <text evidence="15">Binds 1 Mg(2+) ion per subunit.</text>
</comment>
<evidence type="ECO:0000256" key="5">
    <source>
        <dbReference type="ARBA" id="ARBA00022801"/>
    </source>
</evidence>
<dbReference type="InterPro" id="IPR014016">
    <property type="entry name" value="UvrD-like_ATP-bd"/>
</dbReference>
<evidence type="ECO:0000256" key="6">
    <source>
        <dbReference type="ARBA" id="ARBA00022806"/>
    </source>
</evidence>
<keyword evidence="5 15" id="KW-0378">Hydrolase</keyword>
<dbReference type="InterPro" id="IPR004586">
    <property type="entry name" value="RecB"/>
</dbReference>
<organism evidence="19 20">
    <name type="scientific">Serratia grimesii</name>
    <dbReference type="NCBI Taxonomy" id="82995"/>
    <lineage>
        <taxon>Bacteria</taxon>
        <taxon>Pseudomonadati</taxon>
        <taxon>Pseudomonadota</taxon>
        <taxon>Gammaproteobacteria</taxon>
        <taxon>Enterobacterales</taxon>
        <taxon>Yersiniaceae</taxon>
        <taxon>Serratia</taxon>
    </lineage>
</organism>
<keyword evidence="3 15" id="KW-0547">Nucleotide-binding</keyword>
<reference evidence="19 20" key="1">
    <citation type="journal article" date="2018" name="Nat. Biotechnol.">
        <title>A standardized bacterial taxonomy based on genome phylogeny substantially revises the tree of life.</title>
        <authorList>
            <person name="Parks D.H."/>
            <person name="Chuvochina M."/>
            <person name="Waite D.W."/>
            <person name="Rinke C."/>
            <person name="Skarshewski A."/>
            <person name="Chaumeil P.A."/>
            <person name="Hugenholtz P."/>
        </authorList>
    </citation>
    <scope>NUCLEOTIDE SEQUENCE [LARGE SCALE GENOMIC DNA]</scope>
    <source>
        <strain evidence="19">UBA11264</strain>
    </source>
</reference>
<dbReference type="GO" id="GO:0043138">
    <property type="term" value="F:3'-5' DNA helicase activity"/>
    <property type="evidence" value="ECO:0007669"/>
    <property type="project" value="UniProtKB-UniRule"/>
</dbReference>
<dbReference type="CDD" id="cd22352">
    <property type="entry name" value="RecB_C-like"/>
    <property type="match status" value="1"/>
</dbReference>
<feature type="region of interest" description="Nuclease activity, interacts with RecD and RecA" evidence="15">
    <location>
        <begin position="903"/>
        <end position="1186"/>
    </location>
</feature>
<evidence type="ECO:0000256" key="1">
    <source>
        <dbReference type="ARBA" id="ARBA00022722"/>
    </source>
</evidence>
<feature type="region of interest" description="DNA-binding and helicase activity, interacts with RecC" evidence="15">
    <location>
        <begin position="1"/>
        <end position="857"/>
    </location>
</feature>
<dbReference type="CDD" id="cd18807">
    <property type="entry name" value="SF1_C_UvrD"/>
    <property type="match status" value="1"/>
</dbReference>
<evidence type="ECO:0000256" key="2">
    <source>
        <dbReference type="ARBA" id="ARBA00022723"/>
    </source>
</evidence>
<evidence type="ECO:0000256" key="7">
    <source>
        <dbReference type="ARBA" id="ARBA00022839"/>
    </source>
</evidence>
<feature type="binding site" evidence="15">
    <location>
        <position position="959"/>
    </location>
    <ligand>
        <name>Mg(2+)</name>
        <dbReference type="ChEBI" id="CHEBI:18420"/>
    </ligand>
</feature>
<keyword evidence="8 15" id="KW-0067">ATP-binding</keyword>
<evidence type="ECO:0000313" key="20">
    <source>
        <dbReference type="Proteomes" id="UP000262210"/>
    </source>
</evidence>
<comment type="catalytic activity">
    <reaction evidence="14 15">
        <text>ATP + H2O = ADP + phosphate + H(+)</text>
        <dbReference type="Rhea" id="RHEA:13065"/>
        <dbReference type="ChEBI" id="CHEBI:15377"/>
        <dbReference type="ChEBI" id="CHEBI:15378"/>
        <dbReference type="ChEBI" id="CHEBI:30616"/>
        <dbReference type="ChEBI" id="CHEBI:43474"/>
        <dbReference type="ChEBI" id="CHEBI:456216"/>
        <dbReference type="EC" id="5.6.2.4"/>
    </reaction>
</comment>